<evidence type="ECO:0000313" key="3">
    <source>
        <dbReference type="Proteomes" id="UP000297245"/>
    </source>
</evidence>
<name>A0A4S8LME7_DENBC</name>
<sequence>MFLLFPMLLVFLLPVILALALALALTLVPGIIDVNPDPVPPLATSPMTLVHAAINSIVCGSEGVM</sequence>
<gene>
    <name evidence="2" type="ORF">K435DRAFT_781313</name>
</gene>
<dbReference type="Proteomes" id="UP000297245">
    <property type="component" value="Unassembled WGS sequence"/>
</dbReference>
<organism evidence="2 3">
    <name type="scientific">Dendrothele bispora (strain CBS 962.96)</name>
    <dbReference type="NCBI Taxonomy" id="1314807"/>
    <lineage>
        <taxon>Eukaryota</taxon>
        <taxon>Fungi</taxon>
        <taxon>Dikarya</taxon>
        <taxon>Basidiomycota</taxon>
        <taxon>Agaricomycotina</taxon>
        <taxon>Agaricomycetes</taxon>
        <taxon>Agaricomycetidae</taxon>
        <taxon>Agaricales</taxon>
        <taxon>Agaricales incertae sedis</taxon>
        <taxon>Dendrothele</taxon>
    </lineage>
</organism>
<protein>
    <submittedName>
        <fullName evidence="2">Uncharacterized protein</fullName>
    </submittedName>
</protein>
<keyword evidence="3" id="KW-1185">Reference proteome</keyword>
<evidence type="ECO:0000313" key="2">
    <source>
        <dbReference type="EMBL" id="THU90261.1"/>
    </source>
</evidence>
<feature type="chain" id="PRO_5020367225" evidence="1">
    <location>
        <begin position="19"/>
        <end position="65"/>
    </location>
</feature>
<feature type="signal peptide" evidence="1">
    <location>
        <begin position="1"/>
        <end position="18"/>
    </location>
</feature>
<evidence type="ECO:0000256" key="1">
    <source>
        <dbReference type="SAM" id="SignalP"/>
    </source>
</evidence>
<dbReference type="AlphaFoldDB" id="A0A4S8LME7"/>
<dbReference type="EMBL" id="ML179340">
    <property type="protein sequence ID" value="THU90261.1"/>
    <property type="molecule type" value="Genomic_DNA"/>
</dbReference>
<reference evidence="2 3" key="1">
    <citation type="journal article" date="2019" name="Nat. Ecol. Evol.">
        <title>Megaphylogeny resolves global patterns of mushroom evolution.</title>
        <authorList>
            <person name="Varga T."/>
            <person name="Krizsan K."/>
            <person name="Foldi C."/>
            <person name="Dima B."/>
            <person name="Sanchez-Garcia M."/>
            <person name="Sanchez-Ramirez S."/>
            <person name="Szollosi G.J."/>
            <person name="Szarkandi J.G."/>
            <person name="Papp V."/>
            <person name="Albert L."/>
            <person name="Andreopoulos W."/>
            <person name="Angelini C."/>
            <person name="Antonin V."/>
            <person name="Barry K.W."/>
            <person name="Bougher N.L."/>
            <person name="Buchanan P."/>
            <person name="Buyck B."/>
            <person name="Bense V."/>
            <person name="Catcheside P."/>
            <person name="Chovatia M."/>
            <person name="Cooper J."/>
            <person name="Damon W."/>
            <person name="Desjardin D."/>
            <person name="Finy P."/>
            <person name="Geml J."/>
            <person name="Haridas S."/>
            <person name="Hughes K."/>
            <person name="Justo A."/>
            <person name="Karasinski D."/>
            <person name="Kautmanova I."/>
            <person name="Kiss B."/>
            <person name="Kocsube S."/>
            <person name="Kotiranta H."/>
            <person name="LaButti K.M."/>
            <person name="Lechner B.E."/>
            <person name="Liimatainen K."/>
            <person name="Lipzen A."/>
            <person name="Lukacs Z."/>
            <person name="Mihaltcheva S."/>
            <person name="Morgado L.N."/>
            <person name="Niskanen T."/>
            <person name="Noordeloos M.E."/>
            <person name="Ohm R.A."/>
            <person name="Ortiz-Santana B."/>
            <person name="Ovrebo C."/>
            <person name="Racz N."/>
            <person name="Riley R."/>
            <person name="Savchenko A."/>
            <person name="Shiryaev A."/>
            <person name="Soop K."/>
            <person name="Spirin V."/>
            <person name="Szebenyi C."/>
            <person name="Tomsovsky M."/>
            <person name="Tulloss R.E."/>
            <person name="Uehling J."/>
            <person name="Grigoriev I.V."/>
            <person name="Vagvolgyi C."/>
            <person name="Papp T."/>
            <person name="Martin F.M."/>
            <person name="Miettinen O."/>
            <person name="Hibbett D.S."/>
            <person name="Nagy L.G."/>
        </authorList>
    </citation>
    <scope>NUCLEOTIDE SEQUENCE [LARGE SCALE GENOMIC DNA]</scope>
    <source>
        <strain evidence="2 3">CBS 962.96</strain>
    </source>
</reference>
<proteinExistence type="predicted"/>
<accession>A0A4S8LME7</accession>
<keyword evidence="1" id="KW-0732">Signal</keyword>